<dbReference type="SUPFAM" id="SSF55174">
    <property type="entry name" value="Alpha-L RNA-binding motif"/>
    <property type="match status" value="1"/>
</dbReference>
<protein>
    <submittedName>
        <fullName evidence="2">RNA-binding S4 domain-containing protein</fullName>
    </submittedName>
</protein>
<keyword evidence="1" id="KW-0694">RNA-binding</keyword>
<evidence type="ECO:0000313" key="2">
    <source>
        <dbReference type="EMBL" id="MCY0389523.1"/>
    </source>
</evidence>
<evidence type="ECO:0000256" key="1">
    <source>
        <dbReference type="PROSITE-ProRule" id="PRU00182"/>
    </source>
</evidence>
<evidence type="ECO:0000313" key="3">
    <source>
        <dbReference type="Proteomes" id="UP001082899"/>
    </source>
</evidence>
<reference evidence="2" key="1">
    <citation type="submission" date="2022-11" db="EMBL/GenBank/DDBJ databases">
        <title>Robbsia betulipollinis sp. nov., isolated from pollen of birch (Betula pendula).</title>
        <authorList>
            <person name="Shi H."/>
            <person name="Ambika Manirajan B."/>
            <person name="Ratering S."/>
            <person name="Geissler-Plaum R."/>
            <person name="Schnell S."/>
        </authorList>
    </citation>
    <scope>NUCLEOTIDE SEQUENCE</scope>
    <source>
        <strain evidence="2">Bb-Pol-6</strain>
    </source>
</reference>
<dbReference type="Pfam" id="PF13275">
    <property type="entry name" value="S4_2"/>
    <property type="match status" value="1"/>
</dbReference>
<dbReference type="Proteomes" id="UP001082899">
    <property type="component" value="Unassembled WGS sequence"/>
</dbReference>
<dbReference type="InterPro" id="IPR036986">
    <property type="entry name" value="S4_RNA-bd_sf"/>
</dbReference>
<sequence length="75" mass="7883">MEKIAFALTGEWIALNDLLKVTGLVSSGGLAKAMIADEQVKVDGRTETRKTCKIRVGQVVTLEGAMVVVTPPVAG</sequence>
<gene>
    <name evidence="2" type="ORF">OVY01_20465</name>
</gene>
<keyword evidence="3" id="KW-1185">Reference proteome</keyword>
<dbReference type="Gene3D" id="3.10.290.10">
    <property type="entry name" value="RNA-binding S4 domain"/>
    <property type="match status" value="1"/>
</dbReference>
<dbReference type="EMBL" id="JAPMXC010000010">
    <property type="protein sequence ID" value="MCY0389523.1"/>
    <property type="molecule type" value="Genomic_DNA"/>
</dbReference>
<dbReference type="PROSITE" id="PS50889">
    <property type="entry name" value="S4"/>
    <property type="match status" value="1"/>
</dbReference>
<proteinExistence type="predicted"/>
<comment type="caution">
    <text evidence="2">The sequence shown here is derived from an EMBL/GenBank/DDBJ whole genome shotgun (WGS) entry which is preliminary data.</text>
</comment>
<organism evidence="2 3">
    <name type="scientific">Robbsia betulipollinis</name>
    <dbReference type="NCBI Taxonomy" id="2981849"/>
    <lineage>
        <taxon>Bacteria</taxon>
        <taxon>Pseudomonadati</taxon>
        <taxon>Pseudomonadota</taxon>
        <taxon>Betaproteobacteria</taxon>
        <taxon>Burkholderiales</taxon>
        <taxon>Burkholderiaceae</taxon>
        <taxon>Robbsia</taxon>
    </lineage>
</organism>
<dbReference type="RefSeq" id="WP_267849420.1">
    <property type="nucleotide sequence ID" value="NZ_JAPMXC010000010.1"/>
</dbReference>
<name>A0ABT3ZUK3_9BURK</name>
<accession>A0ABT3ZUK3</accession>